<evidence type="ECO:0000313" key="12">
    <source>
        <dbReference type="EMBL" id="KAG7337774.1"/>
    </source>
</evidence>
<evidence type="ECO:0000256" key="3">
    <source>
        <dbReference type="ARBA" id="ARBA00022448"/>
    </source>
</evidence>
<dbReference type="EMBL" id="JAGRRH010000003">
    <property type="protein sequence ID" value="KAG7371655.1"/>
    <property type="molecule type" value="Genomic_DNA"/>
</dbReference>
<evidence type="ECO:0000256" key="5">
    <source>
        <dbReference type="ARBA" id="ARBA00022792"/>
    </source>
</evidence>
<dbReference type="GO" id="GO:1990547">
    <property type="term" value="P:mitochondrial phosphate ion transmembrane transport"/>
    <property type="evidence" value="ECO:0007669"/>
    <property type="project" value="InterPro"/>
</dbReference>
<evidence type="ECO:0000256" key="9">
    <source>
        <dbReference type="RuleBase" id="RU000488"/>
    </source>
</evidence>
<evidence type="ECO:0000256" key="6">
    <source>
        <dbReference type="ARBA" id="ARBA00022989"/>
    </source>
</evidence>
<keyword evidence="7" id="KW-0496">Mitochondrion</keyword>
<dbReference type="OrthoDB" id="427452at2759"/>
<dbReference type="PANTHER" id="PTHR45671:SF12">
    <property type="entry name" value="MITOCHONDRIAL PHOSPHATE CARRIER PROTEIN"/>
    <property type="match status" value="1"/>
</dbReference>
<feature type="transmembrane region" description="Helical" evidence="10">
    <location>
        <begin position="142"/>
        <end position="161"/>
    </location>
</feature>
<evidence type="ECO:0000256" key="7">
    <source>
        <dbReference type="ARBA" id="ARBA00023128"/>
    </source>
</evidence>
<sequence>MKKDTSSSRSVLSSLLVGVLLVFHQMGSVHASPSAAGSAALQALKSIDYRYFVAGGTCAAFSHGITTPIDVVKTRLQADPKKYKGGLLDATVQICQTDGPTTLLQGLGPTVIGYGVEGAMKFGVYEVCKPILSTVFFPDNPSLAFVWSSFLAGAVAAVLLVPMESLRIKQVTDVQYRDDTVLTGIPKLIRQDGFVQMMSGTWAMLAKQVPYTFGKQVSFDIIAATLYQVVLSRRVTLSAGVQKWLVSIVAAFCASMVACLCSQPGDMILTETYQGGGDRPGAFGRVVRTIYQRGGPAEFFRGTSARMVHVGMIITSQLVVYDLVKQLLGLPATGSH</sequence>
<feature type="repeat" description="Solcar" evidence="8">
    <location>
        <begin position="140"/>
        <end position="225"/>
    </location>
</feature>
<keyword evidence="4" id="KW-0677">Repeat</keyword>
<organism evidence="12 14">
    <name type="scientific">Nitzschia inconspicua</name>
    <dbReference type="NCBI Taxonomy" id="303405"/>
    <lineage>
        <taxon>Eukaryota</taxon>
        <taxon>Sar</taxon>
        <taxon>Stramenopiles</taxon>
        <taxon>Ochrophyta</taxon>
        <taxon>Bacillariophyta</taxon>
        <taxon>Bacillariophyceae</taxon>
        <taxon>Bacillariophycidae</taxon>
        <taxon>Bacillariales</taxon>
        <taxon>Bacillariaceae</taxon>
        <taxon>Nitzschia</taxon>
    </lineage>
</organism>
<keyword evidence="11" id="KW-0732">Signal</keyword>
<comment type="subcellular location">
    <subcellularLocation>
        <location evidence="1">Mitochondrion inner membrane</location>
        <topology evidence="1">Multi-pass membrane protein</topology>
    </subcellularLocation>
</comment>
<comment type="caution">
    <text evidence="12">The sequence shown here is derived from an EMBL/GenBank/DDBJ whole genome shotgun (WGS) entry which is preliminary data.</text>
</comment>
<dbReference type="PROSITE" id="PS50920">
    <property type="entry name" value="SOLCAR"/>
    <property type="match status" value="3"/>
</dbReference>
<evidence type="ECO:0000256" key="10">
    <source>
        <dbReference type="SAM" id="Phobius"/>
    </source>
</evidence>
<evidence type="ECO:0000256" key="1">
    <source>
        <dbReference type="ARBA" id="ARBA00004448"/>
    </source>
</evidence>
<feature type="signal peptide" evidence="11">
    <location>
        <begin position="1"/>
        <end position="31"/>
    </location>
</feature>
<keyword evidence="14" id="KW-1185">Reference proteome</keyword>
<reference evidence="12" key="1">
    <citation type="journal article" date="2021" name="Sci. Rep.">
        <title>Diploid genomic architecture of Nitzschia inconspicua, an elite biomass production diatom.</title>
        <authorList>
            <person name="Oliver A."/>
            <person name="Podell S."/>
            <person name="Pinowska A."/>
            <person name="Traller J.C."/>
            <person name="Smith S.R."/>
            <person name="McClure R."/>
            <person name="Beliaev A."/>
            <person name="Bohutskyi P."/>
            <person name="Hill E.A."/>
            <person name="Rabines A."/>
            <person name="Zheng H."/>
            <person name="Allen L.Z."/>
            <person name="Kuo A."/>
            <person name="Grigoriev I.V."/>
            <person name="Allen A.E."/>
            <person name="Hazlebeck D."/>
            <person name="Allen E.E."/>
        </authorList>
    </citation>
    <scope>NUCLEOTIDE SEQUENCE</scope>
    <source>
        <strain evidence="12">Hildebrandi</strain>
    </source>
</reference>
<keyword evidence="8 10" id="KW-0472">Membrane</keyword>
<proteinExistence type="inferred from homology"/>
<dbReference type="PANTHER" id="PTHR45671">
    <property type="entry name" value="SOLUTE CARRIER FAMILY 25 (MITOCHONDRIAL CARRIER PHOSPHATE CARRIER), MEMBER 3, LIKE-RELATED-RELATED"/>
    <property type="match status" value="1"/>
</dbReference>
<comment type="similarity">
    <text evidence="2 9">Belongs to the mitochondrial carrier (TC 2.A.29) family.</text>
</comment>
<evidence type="ECO:0000313" key="13">
    <source>
        <dbReference type="EMBL" id="KAG7371655.1"/>
    </source>
</evidence>
<protein>
    <submittedName>
        <fullName evidence="12">Mitochondrial carrier protein</fullName>
    </submittedName>
</protein>
<dbReference type="EMBL" id="JAGRRH010000074">
    <property type="protein sequence ID" value="KAG7337774.1"/>
    <property type="molecule type" value="Genomic_DNA"/>
</dbReference>
<keyword evidence="6 10" id="KW-1133">Transmembrane helix</keyword>
<keyword evidence="5" id="KW-0999">Mitochondrion inner membrane</keyword>
<evidence type="ECO:0000256" key="8">
    <source>
        <dbReference type="PROSITE-ProRule" id="PRU00282"/>
    </source>
</evidence>
<dbReference type="Pfam" id="PF00153">
    <property type="entry name" value="Mito_carr"/>
    <property type="match status" value="3"/>
</dbReference>
<evidence type="ECO:0000256" key="4">
    <source>
        <dbReference type="ARBA" id="ARBA00022737"/>
    </source>
</evidence>
<feature type="repeat" description="Solcar" evidence="8">
    <location>
        <begin position="46"/>
        <end position="131"/>
    </location>
</feature>
<name>A0A9K3K612_9STRA</name>
<feature type="repeat" description="Solcar" evidence="8">
    <location>
        <begin position="242"/>
        <end position="327"/>
    </location>
</feature>
<feature type="chain" id="PRO_5039844326" evidence="11">
    <location>
        <begin position="32"/>
        <end position="336"/>
    </location>
</feature>
<evidence type="ECO:0000313" key="14">
    <source>
        <dbReference type="Proteomes" id="UP000693970"/>
    </source>
</evidence>
<dbReference type="GO" id="GO:0005315">
    <property type="term" value="F:phosphate transmembrane transporter activity"/>
    <property type="evidence" value="ECO:0007669"/>
    <property type="project" value="InterPro"/>
</dbReference>
<dbReference type="Proteomes" id="UP000693970">
    <property type="component" value="Unassembled WGS sequence"/>
</dbReference>
<keyword evidence="3 9" id="KW-0813">Transport</keyword>
<dbReference type="AlphaFoldDB" id="A0A9K3K612"/>
<evidence type="ECO:0000256" key="11">
    <source>
        <dbReference type="SAM" id="SignalP"/>
    </source>
</evidence>
<dbReference type="InterPro" id="IPR044677">
    <property type="entry name" value="SLC25A3/Pic2/Mir1-like"/>
</dbReference>
<reference evidence="12" key="2">
    <citation type="submission" date="2021-04" db="EMBL/GenBank/DDBJ databases">
        <authorList>
            <person name="Podell S."/>
        </authorList>
    </citation>
    <scope>NUCLEOTIDE SEQUENCE</scope>
    <source>
        <strain evidence="12">Hildebrandi</strain>
    </source>
</reference>
<keyword evidence="8 9" id="KW-0812">Transmembrane</keyword>
<dbReference type="GO" id="GO:0005743">
    <property type="term" value="C:mitochondrial inner membrane"/>
    <property type="evidence" value="ECO:0007669"/>
    <property type="project" value="UniProtKB-SubCell"/>
</dbReference>
<dbReference type="InterPro" id="IPR018108">
    <property type="entry name" value="MCP_transmembrane"/>
</dbReference>
<evidence type="ECO:0000256" key="2">
    <source>
        <dbReference type="ARBA" id="ARBA00006375"/>
    </source>
</evidence>
<accession>A0A9K3K612</accession>
<gene>
    <name evidence="13" type="ORF">IV203_017796</name>
    <name evidence="12" type="ORF">IV203_024870</name>
</gene>